<keyword evidence="4" id="KW-0378">Hydrolase</keyword>
<dbReference type="InterPro" id="IPR000157">
    <property type="entry name" value="TIR_dom"/>
</dbReference>
<proteinExistence type="predicted"/>
<evidence type="ECO:0000256" key="2">
    <source>
        <dbReference type="ARBA" id="ARBA00022614"/>
    </source>
</evidence>
<dbReference type="InterPro" id="IPR058192">
    <property type="entry name" value="WHD_ROQ1-like"/>
</dbReference>
<dbReference type="InterPro" id="IPR044974">
    <property type="entry name" value="Disease_R_plants"/>
</dbReference>
<evidence type="ECO:0000313" key="9">
    <source>
        <dbReference type="EMBL" id="EEF38940.1"/>
    </source>
</evidence>
<evidence type="ECO:0000256" key="3">
    <source>
        <dbReference type="ARBA" id="ARBA00022737"/>
    </source>
</evidence>
<evidence type="ECO:0000256" key="7">
    <source>
        <dbReference type="ARBA" id="ARBA00047304"/>
    </source>
</evidence>
<dbReference type="InterPro" id="IPR027417">
    <property type="entry name" value="P-loop_NTPase"/>
</dbReference>
<dbReference type="InterPro" id="IPR042197">
    <property type="entry name" value="Apaf_helical"/>
</dbReference>
<keyword evidence="10" id="KW-1185">Reference proteome</keyword>
<dbReference type="GO" id="GO:0006952">
    <property type="term" value="P:defense response"/>
    <property type="evidence" value="ECO:0007669"/>
    <property type="project" value="UniProtKB-KW"/>
</dbReference>
<dbReference type="Proteomes" id="UP000008311">
    <property type="component" value="Unassembled WGS sequence"/>
</dbReference>
<dbReference type="InParanoid" id="B9SBW2"/>
<dbReference type="Pfam" id="PF00931">
    <property type="entry name" value="NB-ARC"/>
    <property type="match status" value="1"/>
</dbReference>
<dbReference type="Pfam" id="PF01582">
    <property type="entry name" value="TIR"/>
    <property type="match status" value="1"/>
</dbReference>
<keyword evidence="3" id="KW-0677">Repeat</keyword>
<dbReference type="PRINTS" id="PR00364">
    <property type="entry name" value="DISEASERSIST"/>
</dbReference>
<dbReference type="InterPro" id="IPR035897">
    <property type="entry name" value="Toll_tir_struct_dom_sf"/>
</dbReference>
<dbReference type="InterPro" id="IPR032675">
    <property type="entry name" value="LRR_dom_sf"/>
</dbReference>
<dbReference type="Pfam" id="PF23282">
    <property type="entry name" value="WHD_ROQ1"/>
    <property type="match status" value="1"/>
</dbReference>
<dbReference type="GO" id="GO:0007165">
    <property type="term" value="P:signal transduction"/>
    <property type="evidence" value="ECO:0007669"/>
    <property type="project" value="InterPro"/>
</dbReference>
<dbReference type="FunCoup" id="B9SBW2">
    <property type="interactions" value="251"/>
</dbReference>
<evidence type="ECO:0000313" key="10">
    <source>
        <dbReference type="Proteomes" id="UP000008311"/>
    </source>
</evidence>
<dbReference type="Gene3D" id="1.10.8.430">
    <property type="entry name" value="Helical domain of apoptotic protease-activating factors"/>
    <property type="match status" value="1"/>
</dbReference>
<evidence type="ECO:0000256" key="6">
    <source>
        <dbReference type="ARBA" id="ARBA00023027"/>
    </source>
</evidence>
<dbReference type="AlphaFoldDB" id="B9SBW2"/>
<dbReference type="Gene3D" id="3.80.10.10">
    <property type="entry name" value="Ribonuclease Inhibitor"/>
    <property type="match status" value="1"/>
</dbReference>
<dbReference type="InterPro" id="IPR036390">
    <property type="entry name" value="WH_DNA-bd_sf"/>
</dbReference>
<dbReference type="InterPro" id="IPR011713">
    <property type="entry name" value="Leu-rich_rpt_3"/>
</dbReference>
<evidence type="ECO:0000256" key="5">
    <source>
        <dbReference type="ARBA" id="ARBA00022821"/>
    </source>
</evidence>
<keyword evidence="6" id="KW-0520">NAD</keyword>
<dbReference type="InterPro" id="IPR045344">
    <property type="entry name" value="C-JID"/>
</dbReference>
<dbReference type="GO" id="GO:0061809">
    <property type="term" value="F:NAD+ nucleosidase activity, cyclic ADP-ribose generating"/>
    <property type="evidence" value="ECO:0007669"/>
    <property type="project" value="UniProtKB-EC"/>
</dbReference>
<dbReference type="SUPFAM" id="SSF52200">
    <property type="entry name" value="Toll/Interleukin receptor TIR domain"/>
    <property type="match status" value="1"/>
</dbReference>
<dbReference type="FunFam" id="1.10.8.430:FF:000002">
    <property type="entry name" value="Disease resistance protein (TIR-NBS-LRR class)"/>
    <property type="match status" value="1"/>
</dbReference>
<sequence length="944" mass="106949">MASSSSSASFDPQLKYDVFVSFRGEDTRDNFTSHLYAALHQKQIKAFVDDKLSRGEEISAALVKVIEESMVSVIIFSENYAFSPWCLDELVKILECKKTVGQIVLPVFYHVDPSDVAEQKGGFGAAFIEHEKCFKERIDKLQKWRAALTEAANISGWSSSVIRSESKLIQEIAEDILKKLNHMSSSTDSKGLVGINSRIDKIELLLCVELADVRFLGLWGMGGAGKTTTAEVVFNRISTQFDSCCFLANVNEESERYGLLKLQRQLFSKLLGQDNVNYAEGIFDKSRLKHRKVLIVLDDVNNLRQLENLAGEHNWFGPGSRIILTSRDKDVLKNKTDAIYKIEDLDHHEALQLFSLNAFRQECPKADYMKLSKRVINYAKGNPLGLKVLGSFLYQRNIKEWESALHKLERSTNKEIQNVLKVSYDGLDDEEKDIFLDVACFFNGEDRDFVTRILNGCGFSADIAISVLVSKSLLTISNNTLAIHNLLQQMGWGIVRQESTKEPGRRSRLCTSEDVVHVLSKNTGTEAIEGIYLDMSKSRKVYLSPKAFERMHNLRLLKFHHSFSPIAMYSKVYLPEGLESLPDKLSCLHWNGYPLKSLPFNFCAEYLVELSMPHSHVKFLWEGDQCLKKLNSINLSDSQHLIRLPDFSEALNLEYINLEGCISLAQVPSSIGYLTKLDILNLKDCKELRSIPSLIDLQSLRKLNLSGCSNLNHCQDFPRNIEELCLDGTAIEELPASIEDLSELTFWSMENCKRLDQNSCCLIAADAHKTIQRTATAAGIHSLPSVSFGFPGTEIPDWLLYKETGSSITVKLHPNWHRNPSRFLGFAVCCVVKFTHFIDINNIYVICECNFKTNHDDHHVVNCFLQGLNNGKDESDLVKSQHVYIGYDFGIYLRAVKGTYPGRLYHYEEVTFKFYAKKMVGHTVAWRKVDKCGVHLLYAQDATC</sequence>
<dbReference type="SUPFAM" id="SSF46785">
    <property type="entry name" value="Winged helix' DNA-binding domain"/>
    <property type="match status" value="1"/>
</dbReference>
<dbReference type="EMBL" id="EQ973917">
    <property type="protein sequence ID" value="EEF38940.1"/>
    <property type="molecule type" value="Genomic_DNA"/>
</dbReference>
<dbReference type="PANTHER" id="PTHR11017">
    <property type="entry name" value="LEUCINE-RICH REPEAT-CONTAINING PROTEIN"/>
    <property type="match status" value="1"/>
</dbReference>
<dbReference type="Gene3D" id="3.40.50.300">
    <property type="entry name" value="P-loop containing nucleotide triphosphate hydrolases"/>
    <property type="match status" value="1"/>
</dbReference>
<dbReference type="FunFam" id="3.40.50.10140:FF:000007">
    <property type="entry name" value="Disease resistance protein (TIR-NBS-LRR class)"/>
    <property type="match status" value="1"/>
</dbReference>
<evidence type="ECO:0000259" key="8">
    <source>
        <dbReference type="PROSITE" id="PS50104"/>
    </source>
</evidence>
<dbReference type="Pfam" id="PF20160">
    <property type="entry name" value="C-JID"/>
    <property type="match status" value="1"/>
</dbReference>
<organism evidence="9 10">
    <name type="scientific">Ricinus communis</name>
    <name type="common">Castor bean</name>
    <dbReference type="NCBI Taxonomy" id="3988"/>
    <lineage>
        <taxon>Eukaryota</taxon>
        <taxon>Viridiplantae</taxon>
        <taxon>Streptophyta</taxon>
        <taxon>Embryophyta</taxon>
        <taxon>Tracheophyta</taxon>
        <taxon>Spermatophyta</taxon>
        <taxon>Magnoliopsida</taxon>
        <taxon>eudicotyledons</taxon>
        <taxon>Gunneridae</taxon>
        <taxon>Pentapetalae</taxon>
        <taxon>rosids</taxon>
        <taxon>fabids</taxon>
        <taxon>Malpighiales</taxon>
        <taxon>Euphorbiaceae</taxon>
        <taxon>Acalyphoideae</taxon>
        <taxon>Acalypheae</taxon>
        <taxon>Ricinus</taxon>
    </lineage>
</organism>
<dbReference type="InterPro" id="IPR002182">
    <property type="entry name" value="NB-ARC"/>
</dbReference>
<keyword evidence="5" id="KW-0611">Plant defense</keyword>
<dbReference type="eggNOG" id="ENOG502SI7S">
    <property type="taxonomic scope" value="Eukaryota"/>
</dbReference>
<dbReference type="SMART" id="SM00255">
    <property type="entry name" value="TIR"/>
    <property type="match status" value="1"/>
</dbReference>
<dbReference type="EC" id="3.2.2.6" evidence="1"/>
<accession>B9SBW2</accession>
<dbReference type="Pfam" id="PF07725">
    <property type="entry name" value="LRR_3"/>
    <property type="match status" value="1"/>
</dbReference>
<evidence type="ECO:0000256" key="1">
    <source>
        <dbReference type="ARBA" id="ARBA00011982"/>
    </source>
</evidence>
<dbReference type="STRING" id="3988.B9SBW2"/>
<keyword evidence="2" id="KW-0433">Leucine-rich repeat</keyword>
<protein>
    <recommendedName>
        <fullName evidence="1">ADP-ribosyl cyclase/cyclic ADP-ribose hydrolase</fullName>
        <ecNumber evidence="1">3.2.2.6</ecNumber>
    </recommendedName>
</protein>
<reference evidence="10" key="1">
    <citation type="journal article" date="2010" name="Nat. Biotechnol.">
        <title>Draft genome sequence of the oilseed species Ricinus communis.</title>
        <authorList>
            <person name="Chan A.P."/>
            <person name="Crabtree J."/>
            <person name="Zhao Q."/>
            <person name="Lorenzi H."/>
            <person name="Orvis J."/>
            <person name="Puiu D."/>
            <person name="Melake-Berhan A."/>
            <person name="Jones K.M."/>
            <person name="Redman J."/>
            <person name="Chen G."/>
            <person name="Cahoon E.B."/>
            <person name="Gedil M."/>
            <person name="Stanke M."/>
            <person name="Haas B.J."/>
            <person name="Wortman J.R."/>
            <person name="Fraser-Liggett C.M."/>
            <person name="Ravel J."/>
            <person name="Rabinowicz P.D."/>
        </authorList>
    </citation>
    <scope>NUCLEOTIDE SEQUENCE [LARGE SCALE GENOMIC DNA]</scope>
    <source>
        <strain evidence="10">cv. Hale</strain>
    </source>
</reference>
<comment type="catalytic activity">
    <reaction evidence="7">
        <text>NAD(+) + H2O = ADP-D-ribose + nicotinamide + H(+)</text>
        <dbReference type="Rhea" id="RHEA:16301"/>
        <dbReference type="ChEBI" id="CHEBI:15377"/>
        <dbReference type="ChEBI" id="CHEBI:15378"/>
        <dbReference type="ChEBI" id="CHEBI:17154"/>
        <dbReference type="ChEBI" id="CHEBI:57540"/>
        <dbReference type="ChEBI" id="CHEBI:57967"/>
        <dbReference type="EC" id="3.2.2.6"/>
    </reaction>
    <physiologicalReaction direction="left-to-right" evidence="7">
        <dbReference type="Rhea" id="RHEA:16302"/>
    </physiologicalReaction>
</comment>
<name>B9SBW2_RICCO</name>
<dbReference type="GO" id="GO:0043531">
    <property type="term" value="F:ADP binding"/>
    <property type="evidence" value="ECO:0007669"/>
    <property type="project" value="InterPro"/>
</dbReference>
<dbReference type="SUPFAM" id="SSF52058">
    <property type="entry name" value="L domain-like"/>
    <property type="match status" value="1"/>
</dbReference>
<evidence type="ECO:0000256" key="4">
    <source>
        <dbReference type="ARBA" id="ARBA00022801"/>
    </source>
</evidence>
<dbReference type="Gene3D" id="3.40.50.10140">
    <property type="entry name" value="Toll/interleukin-1 receptor homology (TIR) domain"/>
    <property type="match status" value="1"/>
</dbReference>
<gene>
    <name evidence="9" type="ORF">RCOM_1045320</name>
</gene>
<dbReference type="FunFam" id="3.80.10.10:FF:000386">
    <property type="entry name" value="Disease resistance protein RPS4"/>
    <property type="match status" value="1"/>
</dbReference>
<feature type="domain" description="TIR" evidence="8">
    <location>
        <begin position="14"/>
        <end position="180"/>
    </location>
</feature>
<dbReference type="PROSITE" id="PS50104">
    <property type="entry name" value="TIR"/>
    <property type="match status" value="1"/>
</dbReference>
<dbReference type="PANTHER" id="PTHR11017:SF514">
    <property type="entry name" value="ADP-RIBOSYL CYCLASE_CYCLIC ADP-RIBOSE HYDROLASE"/>
    <property type="match status" value="1"/>
</dbReference>
<dbReference type="SUPFAM" id="SSF52540">
    <property type="entry name" value="P-loop containing nucleoside triphosphate hydrolases"/>
    <property type="match status" value="1"/>
</dbReference>